<evidence type="ECO:0000259" key="8">
    <source>
        <dbReference type="Pfam" id="PF00884"/>
    </source>
</evidence>
<dbReference type="GO" id="GO:0046872">
    <property type="term" value="F:metal ion binding"/>
    <property type="evidence" value="ECO:0007669"/>
    <property type="project" value="UniProtKB-KW"/>
</dbReference>
<evidence type="ECO:0000256" key="6">
    <source>
        <dbReference type="ARBA" id="ARBA00023180"/>
    </source>
</evidence>
<name>A0A6P3Y4C9_DINQU</name>
<keyword evidence="4" id="KW-0378">Hydrolase</keyword>
<keyword evidence="5" id="KW-0106">Calcium</keyword>
<keyword evidence="9" id="KW-1185">Reference proteome</keyword>
<dbReference type="Pfam" id="PF00884">
    <property type="entry name" value="Sulfatase"/>
    <property type="match status" value="1"/>
</dbReference>
<dbReference type="InterPro" id="IPR000917">
    <property type="entry name" value="Sulfatase_N"/>
</dbReference>
<dbReference type="GeneID" id="106749778"/>
<accession>A0A6P3Y4C9</accession>
<protein>
    <submittedName>
        <fullName evidence="10">Arylsulfatase J</fullName>
    </submittedName>
</protein>
<dbReference type="InterPro" id="IPR047115">
    <property type="entry name" value="ARSB"/>
</dbReference>
<dbReference type="Gene3D" id="3.40.720.10">
    <property type="entry name" value="Alkaline Phosphatase, subunit A"/>
    <property type="match status" value="1"/>
</dbReference>
<dbReference type="Proteomes" id="UP000515204">
    <property type="component" value="Unplaced"/>
</dbReference>
<comment type="similarity">
    <text evidence="2">Belongs to the sulfatase family.</text>
</comment>
<keyword evidence="3" id="KW-0479">Metal-binding</keyword>
<keyword evidence="7" id="KW-0732">Signal</keyword>
<dbReference type="AlphaFoldDB" id="A0A6P3Y4C9"/>
<dbReference type="GO" id="GO:0008484">
    <property type="term" value="F:sulfuric ester hydrolase activity"/>
    <property type="evidence" value="ECO:0007669"/>
    <property type="project" value="InterPro"/>
</dbReference>
<feature type="signal peptide" evidence="7">
    <location>
        <begin position="1"/>
        <end position="27"/>
    </location>
</feature>
<dbReference type="Gene3D" id="3.30.1120.10">
    <property type="match status" value="1"/>
</dbReference>
<dbReference type="InterPro" id="IPR017850">
    <property type="entry name" value="Alkaline_phosphatase_core_sf"/>
</dbReference>
<dbReference type="PANTHER" id="PTHR10342:SF273">
    <property type="entry name" value="RE14504P"/>
    <property type="match status" value="1"/>
</dbReference>
<reference evidence="10" key="1">
    <citation type="submission" date="2025-08" db="UniProtKB">
        <authorList>
            <consortium name="RefSeq"/>
        </authorList>
    </citation>
    <scope>IDENTIFICATION</scope>
</reference>
<evidence type="ECO:0000256" key="3">
    <source>
        <dbReference type="ARBA" id="ARBA00022723"/>
    </source>
</evidence>
<sequence length="547" mass="61244">MRRPSSLVIARWASLILLFAMARTALAKQPHIIYILADDLGWNDVGFHGSGQIPTPNIDALAYSGLLLDRYYVNSLCTPSRSALMTGKYPIHTGMQHNVLKGAEPRGLPLDEKLLPEYLRDLGYSTHIVGKWHLGFYKKEYTPIYRGFASHVGFWTGHQDYFDHTAVEEPFWGLDMRRNMEPAWDLHGQYSTDVFTEQSLKVIEKHNSSKPLFLYLAHTAVHSGNPYNPLPAPDEDVAKFDNIIDYNRRRFAGMMSKLDKSVGQVVGGLRKKNMLQDSIIIFTTDNGGPAAGFNLNAASNWPLRGVKNTLWEGGVRGVGLIWSPKLTRTGRISRQLSHIVDWLPTLITAAGGDPSNLNIDGIDLWSAFRDDTESPRTSVLHNIDDIYGVSAITVGNWKLIQGSTYNGVWDGWYGPSGREWVYDVGGVIGSEAGCAISSVGLGITAERARTLRESALIKCPSRNDSLPMCRPVHGPCLFNVYQDPCENNNLVEQFPTIMRKLQDELKRFNSTAIYPNNLPWDNRADPSLWDHTWNNFGDYVNFLTAVS</sequence>
<evidence type="ECO:0000313" key="10">
    <source>
        <dbReference type="RefSeq" id="XP_014485072.1"/>
    </source>
</evidence>
<proteinExistence type="inferred from homology"/>
<dbReference type="OrthoDB" id="103349at2759"/>
<evidence type="ECO:0000256" key="4">
    <source>
        <dbReference type="ARBA" id="ARBA00022801"/>
    </source>
</evidence>
<organism evidence="9 10">
    <name type="scientific">Dinoponera quadriceps</name>
    <name type="common">South American ant</name>
    <dbReference type="NCBI Taxonomy" id="609295"/>
    <lineage>
        <taxon>Eukaryota</taxon>
        <taxon>Metazoa</taxon>
        <taxon>Ecdysozoa</taxon>
        <taxon>Arthropoda</taxon>
        <taxon>Hexapoda</taxon>
        <taxon>Insecta</taxon>
        <taxon>Pterygota</taxon>
        <taxon>Neoptera</taxon>
        <taxon>Endopterygota</taxon>
        <taxon>Hymenoptera</taxon>
        <taxon>Apocrita</taxon>
        <taxon>Aculeata</taxon>
        <taxon>Formicoidea</taxon>
        <taxon>Formicidae</taxon>
        <taxon>Ponerinae</taxon>
        <taxon>Ponerini</taxon>
        <taxon>Dinoponera</taxon>
    </lineage>
</organism>
<dbReference type="KEGG" id="dqu:106749778"/>
<dbReference type="PROSITE" id="PS00523">
    <property type="entry name" value="SULFATASE_1"/>
    <property type="match status" value="1"/>
</dbReference>
<comment type="cofactor">
    <cofactor evidence="1">
        <name>Ca(2+)</name>
        <dbReference type="ChEBI" id="CHEBI:29108"/>
    </cofactor>
</comment>
<feature type="chain" id="PRO_5027537500" evidence="7">
    <location>
        <begin position="28"/>
        <end position="547"/>
    </location>
</feature>
<dbReference type="SUPFAM" id="SSF53649">
    <property type="entry name" value="Alkaline phosphatase-like"/>
    <property type="match status" value="1"/>
</dbReference>
<dbReference type="PROSITE" id="PS00149">
    <property type="entry name" value="SULFATASE_2"/>
    <property type="match status" value="1"/>
</dbReference>
<feature type="domain" description="Sulfatase N-terminal" evidence="8">
    <location>
        <begin position="30"/>
        <end position="351"/>
    </location>
</feature>
<dbReference type="CDD" id="cd16029">
    <property type="entry name" value="4-S"/>
    <property type="match status" value="1"/>
</dbReference>
<evidence type="ECO:0000313" key="9">
    <source>
        <dbReference type="Proteomes" id="UP000515204"/>
    </source>
</evidence>
<dbReference type="RefSeq" id="XP_014485072.1">
    <property type="nucleotide sequence ID" value="XM_014629586.1"/>
</dbReference>
<evidence type="ECO:0000256" key="7">
    <source>
        <dbReference type="SAM" id="SignalP"/>
    </source>
</evidence>
<evidence type="ECO:0000256" key="5">
    <source>
        <dbReference type="ARBA" id="ARBA00022837"/>
    </source>
</evidence>
<dbReference type="PANTHER" id="PTHR10342">
    <property type="entry name" value="ARYLSULFATASE"/>
    <property type="match status" value="1"/>
</dbReference>
<evidence type="ECO:0000256" key="2">
    <source>
        <dbReference type="ARBA" id="ARBA00008779"/>
    </source>
</evidence>
<dbReference type="InterPro" id="IPR024607">
    <property type="entry name" value="Sulfatase_CS"/>
</dbReference>
<gene>
    <name evidence="10" type="primary">LOC106749778</name>
</gene>
<keyword evidence="6" id="KW-0325">Glycoprotein</keyword>
<evidence type="ECO:0000256" key="1">
    <source>
        <dbReference type="ARBA" id="ARBA00001913"/>
    </source>
</evidence>